<keyword evidence="1" id="KW-1133">Transmembrane helix</keyword>
<organism evidence="2 3">
    <name type="scientific">Nonomuraea pusilla</name>
    <dbReference type="NCBI Taxonomy" id="46177"/>
    <lineage>
        <taxon>Bacteria</taxon>
        <taxon>Bacillati</taxon>
        <taxon>Actinomycetota</taxon>
        <taxon>Actinomycetes</taxon>
        <taxon>Streptosporangiales</taxon>
        <taxon>Streptosporangiaceae</taxon>
        <taxon>Nonomuraea</taxon>
    </lineage>
</organism>
<dbReference type="RefSeq" id="WP_055506582.1">
    <property type="nucleotide sequence ID" value="NZ_BBZG01000004.1"/>
</dbReference>
<gene>
    <name evidence="2" type="ORF">SAMN05660976_04026</name>
</gene>
<evidence type="ECO:0000313" key="2">
    <source>
        <dbReference type="EMBL" id="SEM05178.1"/>
    </source>
</evidence>
<feature type="transmembrane region" description="Helical" evidence="1">
    <location>
        <begin position="191"/>
        <end position="213"/>
    </location>
</feature>
<feature type="transmembrane region" description="Helical" evidence="1">
    <location>
        <begin position="158"/>
        <end position="179"/>
    </location>
</feature>
<keyword evidence="1" id="KW-0472">Membrane</keyword>
<accession>A0A1H7V8B1</accession>
<dbReference type="STRING" id="46177.SAMN05660976_04026"/>
<dbReference type="Proteomes" id="UP000198953">
    <property type="component" value="Unassembled WGS sequence"/>
</dbReference>
<proteinExistence type="predicted"/>
<sequence>MSEAVTHQPTMNPLGWNWNPGTWGWGFDLGNVLNPMPLLHTIQAMYRAIPSLFGSDETEGRLRSAAEAHLRLERDLDRIYDALDAQGQGHTDGYLNKVVKEWKGSAGDEFRRVWRTIVDQETRYAAKKSCKGVAEVLTAVADSAHMTKKALFELLRTALIWVGIFFALRAFAFVWTTYVAQMMAYVKATRIVAMAVQLIAKVQSLFKMFAGIMRALPLIGKLRVPAGLASMATRLAGALRTGLAKSFDPAVWESYFAKKTFGAYAKTSAYTFGGVLATHGLAQGMKGESIFNFDPASISQAARITTAATFIGTHAPVGGPFTKGLFQGGGAATWAASLTKSGAAVGEGGMSFAAFVATRNWANKFWAKPAWMGADLHKQLWGLPFTSVFRVWRPLHTTDQDMELPSWQRPQPGQAG</sequence>
<reference evidence="2 3" key="1">
    <citation type="submission" date="2016-10" db="EMBL/GenBank/DDBJ databases">
        <authorList>
            <person name="de Groot N.N."/>
        </authorList>
    </citation>
    <scope>NUCLEOTIDE SEQUENCE [LARGE SCALE GENOMIC DNA]</scope>
    <source>
        <strain evidence="2 3">DSM 43357</strain>
    </source>
</reference>
<evidence type="ECO:0000313" key="3">
    <source>
        <dbReference type="Proteomes" id="UP000198953"/>
    </source>
</evidence>
<name>A0A1H7V8B1_9ACTN</name>
<dbReference type="AlphaFoldDB" id="A0A1H7V8B1"/>
<keyword evidence="3" id="KW-1185">Reference proteome</keyword>
<dbReference type="EMBL" id="FOBF01000009">
    <property type="protein sequence ID" value="SEM05178.1"/>
    <property type="molecule type" value="Genomic_DNA"/>
</dbReference>
<protein>
    <submittedName>
        <fullName evidence="2">Uncharacterized protein</fullName>
    </submittedName>
</protein>
<evidence type="ECO:0000256" key="1">
    <source>
        <dbReference type="SAM" id="Phobius"/>
    </source>
</evidence>
<keyword evidence="1" id="KW-0812">Transmembrane</keyword>